<dbReference type="RefSeq" id="XP_011292474.2">
    <property type="nucleotide sequence ID" value="XM_011294172.3"/>
</dbReference>
<keyword evidence="4 8" id="KW-0720">Serine protease</keyword>
<evidence type="ECO:0000313" key="11">
    <source>
        <dbReference type="EnsemblMetazoa" id="MDOA014702-PA"/>
    </source>
</evidence>
<evidence type="ECO:0000259" key="10">
    <source>
        <dbReference type="PROSITE" id="PS50240"/>
    </source>
</evidence>
<dbReference type="InterPro" id="IPR001314">
    <property type="entry name" value="Peptidase_S1A"/>
</dbReference>
<evidence type="ECO:0000256" key="4">
    <source>
        <dbReference type="ARBA" id="ARBA00022825"/>
    </source>
</evidence>
<dbReference type="FunFam" id="2.40.10.10:FF:000073">
    <property type="entry name" value="Trypsin alpha"/>
    <property type="match status" value="1"/>
</dbReference>
<dbReference type="Pfam" id="PF00089">
    <property type="entry name" value="Trypsin"/>
    <property type="match status" value="1"/>
</dbReference>
<dbReference type="OrthoDB" id="5565075at2759"/>
<dbReference type="PRINTS" id="PR00722">
    <property type="entry name" value="CHYMOTRYPSIN"/>
</dbReference>
<dbReference type="AlphaFoldDB" id="A0A1I8NFS9"/>
<accession>A0A1I8NFS9</accession>
<dbReference type="InterPro" id="IPR043504">
    <property type="entry name" value="Peptidase_S1_PA_chymotrypsin"/>
</dbReference>
<dbReference type="VEuPathDB" id="VectorBase:MDOA014702"/>
<dbReference type="EnsemblMetazoa" id="MDOA014702-RB">
    <property type="protein sequence ID" value="MDOA014702-PB"/>
    <property type="gene ID" value="MDOA014702"/>
</dbReference>
<dbReference type="CDD" id="cd00190">
    <property type="entry name" value="Tryp_SPc"/>
    <property type="match status" value="1"/>
</dbReference>
<dbReference type="SMART" id="SM00020">
    <property type="entry name" value="Tryp_SPc"/>
    <property type="match status" value="1"/>
</dbReference>
<evidence type="ECO:0000256" key="9">
    <source>
        <dbReference type="SAM" id="SignalP"/>
    </source>
</evidence>
<dbReference type="eggNOG" id="KOG3627">
    <property type="taxonomic scope" value="Eukaryota"/>
</dbReference>
<feature type="chain" id="PRO_5014271671" description="Peptidase S1 domain-containing protein" evidence="9">
    <location>
        <begin position="20"/>
        <end position="279"/>
    </location>
</feature>
<dbReference type="InterPro" id="IPR033116">
    <property type="entry name" value="TRYPSIN_SER"/>
</dbReference>
<dbReference type="EnsemblMetazoa" id="MDOA014702-RA">
    <property type="protein sequence ID" value="MDOA014702-PA"/>
    <property type="gene ID" value="MDOA014702"/>
</dbReference>
<dbReference type="PROSITE" id="PS00135">
    <property type="entry name" value="TRYPSIN_SER"/>
    <property type="match status" value="1"/>
</dbReference>
<dbReference type="KEGG" id="mde:101898879"/>
<feature type="domain" description="Peptidase S1" evidence="10">
    <location>
        <begin position="40"/>
        <end position="275"/>
    </location>
</feature>
<dbReference type="InterPro" id="IPR001254">
    <property type="entry name" value="Trypsin_dom"/>
</dbReference>
<keyword evidence="1 8" id="KW-0645">Protease</keyword>
<dbReference type="InterPro" id="IPR018114">
    <property type="entry name" value="TRYPSIN_HIS"/>
</dbReference>
<dbReference type="InterPro" id="IPR009003">
    <property type="entry name" value="Peptidase_S1_PA"/>
</dbReference>
<comment type="similarity">
    <text evidence="7">Belongs to the peptidase S1 family. CLIP subfamily.</text>
</comment>
<keyword evidence="3 8" id="KW-0378">Hydrolase</keyword>
<dbReference type="PANTHER" id="PTHR24256">
    <property type="entry name" value="TRYPTASE-RELATED"/>
    <property type="match status" value="1"/>
</dbReference>
<dbReference type="VEuPathDB" id="VectorBase:MDOMA2_014767"/>
<dbReference type="PROSITE" id="PS50240">
    <property type="entry name" value="TRYPSIN_DOM"/>
    <property type="match status" value="1"/>
</dbReference>
<dbReference type="FunFam" id="2.40.10.10:FF:000025">
    <property type="entry name" value="serine proteases 1/2"/>
    <property type="match status" value="1"/>
</dbReference>
<keyword evidence="6" id="KW-1015">Disulfide bond</keyword>
<feature type="signal peptide" evidence="9">
    <location>
        <begin position="1"/>
        <end position="19"/>
    </location>
</feature>
<protein>
    <recommendedName>
        <fullName evidence="10">Peptidase S1 domain-containing protein</fullName>
    </recommendedName>
</protein>
<evidence type="ECO:0000256" key="6">
    <source>
        <dbReference type="ARBA" id="ARBA00023157"/>
    </source>
</evidence>
<dbReference type="InterPro" id="IPR051487">
    <property type="entry name" value="Ser/Thr_Proteases_Immune/Dev"/>
</dbReference>
<dbReference type="GO" id="GO:0004252">
    <property type="term" value="F:serine-type endopeptidase activity"/>
    <property type="evidence" value="ECO:0007669"/>
    <property type="project" value="InterPro"/>
</dbReference>
<keyword evidence="5" id="KW-0865">Zymogen</keyword>
<proteinExistence type="inferred from homology"/>
<dbReference type="PROSITE" id="PS00134">
    <property type="entry name" value="TRYPSIN_HIS"/>
    <property type="match status" value="1"/>
</dbReference>
<evidence type="ECO:0000256" key="5">
    <source>
        <dbReference type="ARBA" id="ARBA00023145"/>
    </source>
</evidence>
<dbReference type="SUPFAM" id="SSF50494">
    <property type="entry name" value="Trypsin-like serine proteases"/>
    <property type="match status" value="1"/>
</dbReference>
<dbReference type="Gene3D" id="2.40.10.10">
    <property type="entry name" value="Trypsin-like serine proteases"/>
    <property type="match status" value="2"/>
</dbReference>
<sequence>MCKLQTLFVIGLFLYSVRAYPLDLTATDLPNGQLQISGRISGGDLAAENQFPYQVGLNIETTQGKFTWCGGSLISNQWVLTAAHCVESITGVIVYLGSVNRLQPKQTYRVALNDIHIHEHFKMASLINDIALLRLPSKVSYSDSIHPIKLPRIFAFHPEYEYREAITSGWGRENDVSANIASHLKYVIRYTLTNAECQFVYGNSVRSSNICIDTTGGQSTCSGDSGGPLVINDDFDGPIQIGLTSFGKSSGCTKGYPAVFTRLTSYLEWIYLISGVANF</sequence>
<evidence type="ECO:0000256" key="2">
    <source>
        <dbReference type="ARBA" id="ARBA00022729"/>
    </source>
</evidence>
<evidence type="ECO:0000256" key="1">
    <source>
        <dbReference type="ARBA" id="ARBA00022670"/>
    </source>
</evidence>
<reference evidence="11" key="1">
    <citation type="submission" date="2020-05" db="UniProtKB">
        <authorList>
            <consortium name="EnsemblMetazoa"/>
        </authorList>
    </citation>
    <scope>IDENTIFICATION</scope>
    <source>
        <strain evidence="11">Aabys</strain>
    </source>
</reference>
<gene>
    <name evidence="11" type="primary">101898879</name>
</gene>
<dbReference type="GO" id="GO:0006508">
    <property type="term" value="P:proteolysis"/>
    <property type="evidence" value="ECO:0007669"/>
    <property type="project" value="UniProtKB-KW"/>
</dbReference>
<organism evidence="11">
    <name type="scientific">Musca domestica</name>
    <name type="common">House fly</name>
    <dbReference type="NCBI Taxonomy" id="7370"/>
    <lineage>
        <taxon>Eukaryota</taxon>
        <taxon>Metazoa</taxon>
        <taxon>Ecdysozoa</taxon>
        <taxon>Arthropoda</taxon>
        <taxon>Hexapoda</taxon>
        <taxon>Insecta</taxon>
        <taxon>Pterygota</taxon>
        <taxon>Neoptera</taxon>
        <taxon>Endopterygota</taxon>
        <taxon>Diptera</taxon>
        <taxon>Brachycera</taxon>
        <taxon>Muscomorpha</taxon>
        <taxon>Muscoidea</taxon>
        <taxon>Muscidae</taxon>
        <taxon>Musca</taxon>
    </lineage>
</organism>
<evidence type="ECO:0000256" key="3">
    <source>
        <dbReference type="ARBA" id="ARBA00022801"/>
    </source>
</evidence>
<dbReference type="STRING" id="7370.A0A1I8NFS9"/>
<keyword evidence="2 9" id="KW-0732">Signal</keyword>
<name>A0A1I8NFS9_MUSDO</name>
<evidence type="ECO:0000256" key="8">
    <source>
        <dbReference type="RuleBase" id="RU363034"/>
    </source>
</evidence>
<evidence type="ECO:0000256" key="7">
    <source>
        <dbReference type="ARBA" id="ARBA00024195"/>
    </source>
</evidence>